<evidence type="ECO:0000256" key="2">
    <source>
        <dbReference type="ARBA" id="ARBA00023136"/>
    </source>
</evidence>
<comment type="caution">
    <text evidence="8">The sequence shown here is derived from an EMBL/GenBank/DDBJ whole genome shotgun (WGS) entry which is preliminary data.</text>
</comment>
<feature type="chain" id="PRO_5037449560" description="TonB-dependent receptor" evidence="5">
    <location>
        <begin position="19"/>
        <end position="721"/>
    </location>
</feature>
<dbReference type="InterPro" id="IPR037066">
    <property type="entry name" value="Plug_dom_sf"/>
</dbReference>
<evidence type="ECO:0000256" key="4">
    <source>
        <dbReference type="RuleBase" id="RU003357"/>
    </source>
</evidence>
<comment type="subcellular location">
    <subcellularLocation>
        <location evidence="1 4">Cell outer membrane</location>
    </subcellularLocation>
</comment>
<accession>A0A918QDV2</accession>
<keyword evidence="9" id="KW-1185">Reference proteome</keyword>
<reference evidence="8" key="2">
    <citation type="submission" date="2020-09" db="EMBL/GenBank/DDBJ databases">
        <authorList>
            <person name="Sun Q."/>
            <person name="Kim S."/>
        </authorList>
    </citation>
    <scope>NUCLEOTIDE SEQUENCE</scope>
    <source>
        <strain evidence="8">KCTC 32296</strain>
    </source>
</reference>
<dbReference type="Proteomes" id="UP000662572">
    <property type="component" value="Unassembled WGS sequence"/>
</dbReference>
<evidence type="ECO:0008006" key="10">
    <source>
        <dbReference type="Google" id="ProtNLM"/>
    </source>
</evidence>
<dbReference type="PANTHER" id="PTHR40980">
    <property type="entry name" value="PLUG DOMAIN-CONTAINING PROTEIN"/>
    <property type="match status" value="1"/>
</dbReference>
<keyword evidence="4" id="KW-0798">TonB box</keyword>
<dbReference type="PANTHER" id="PTHR40980:SF4">
    <property type="entry name" value="TONB-DEPENDENT RECEPTOR-LIKE BETA-BARREL DOMAIN-CONTAINING PROTEIN"/>
    <property type="match status" value="1"/>
</dbReference>
<dbReference type="InterPro" id="IPR000531">
    <property type="entry name" value="Beta-barrel_TonB"/>
</dbReference>
<keyword evidence="5" id="KW-0732">Signal</keyword>
<evidence type="ECO:0000259" key="6">
    <source>
        <dbReference type="Pfam" id="PF00593"/>
    </source>
</evidence>
<feature type="signal peptide" evidence="5">
    <location>
        <begin position="1"/>
        <end position="18"/>
    </location>
</feature>
<keyword evidence="3" id="KW-0998">Cell outer membrane</keyword>
<dbReference type="Pfam" id="PF07715">
    <property type="entry name" value="Plug"/>
    <property type="match status" value="1"/>
</dbReference>
<reference evidence="8" key="1">
    <citation type="journal article" date="2014" name="Int. J. Syst. Evol. Microbiol.">
        <title>Complete genome sequence of Corynebacterium casei LMG S-19264T (=DSM 44701T), isolated from a smear-ripened cheese.</title>
        <authorList>
            <consortium name="US DOE Joint Genome Institute (JGI-PGF)"/>
            <person name="Walter F."/>
            <person name="Albersmeier A."/>
            <person name="Kalinowski J."/>
            <person name="Ruckert C."/>
        </authorList>
    </citation>
    <scope>NUCLEOTIDE SEQUENCE</scope>
    <source>
        <strain evidence="8">KCTC 32296</strain>
    </source>
</reference>
<dbReference type="AlphaFoldDB" id="A0A918QDV2"/>
<protein>
    <recommendedName>
        <fullName evidence="10">TonB-dependent receptor</fullName>
    </recommendedName>
</protein>
<dbReference type="GO" id="GO:0009279">
    <property type="term" value="C:cell outer membrane"/>
    <property type="evidence" value="ECO:0007669"/>
    <property type="project" value="UniProtKB-SubCell"/>
</dbReference>
<evidence type="ECO:0000256" key="3">
    <source>
        <dbReference type="ARBA" id="ARBA00023237"/>
    </source>
</evidence>
<evidence type="ECO:0000259" key="7">
    <source>
        <dbReference type="Pfam" id="PF07715"/>
    </source>
</evidence>
<dbReference type="InterPro" id="IPR012910">
    <property type="entry name" value="Plug_dom"/>
</dbReference>
<dbReference type="CDD" id="cd01347">
    <property type="entry name" value="ligand_gated_channel"/>
    <property type="match status" value="1"/>
</dbReference>
<evidence type="ECO:0000256" key="5">
    <source>
        <dbReference type="SAM" id="SignalP"/>
    </source>
</evidence>
<name>A0A918QDV2_9CAUL</name>
<evidence type="ECO:0000313" key="8">
    <source>
        <dbReference type="EMBL" id="GGZ42404.1"/>
    </source>
</evidence>
<dbReference type="Pfam" id="PF00593">
    <property type="entry name" value="TonB_dep_Rec_b-barrel"/>
    <property type="match status" value="1"/>
</dbReference>
<evidence type="ECO:0000313" key="9">
    <source>
        <dbReference type="Proteomes" id="UP000662572"/>
    </source>
</evidence>
<sequence length="721" mass="80738">MGVALAPFAFAMAPFAYAQDAAATAAADKEEMTEVVVTGNIRFRDRQPVENPTLVYDTEYFQRFEPVSVGEMLKRVPGVTFTSDMLEYDGVSMRGLPPGYTTILINGRKAPGGEKDRSFFVDRIPSELVDRIEIIRSPAADQPRSGMAGSINVILKDGAKLRGGLIKAGALINGDGEARPSLAAAYAGGDESNDWWIGVNHQGRRNPKKKYSWRYGADNADFDDMEYQEDTRDGKDTSINGEWKHSFDNGFVRFNGFFVNTDRDEDETSKTYGAPDFTDFDEVEVQAERISQKTYAFGLDGEYGLGLGKLEYDFGYNKYDEHTETTVHVGEAEDLSDLELDDEEVLDIVDEEYNGKLAYGFKTDAMKLKFGVSTTRKTRDGAADPLGTYTIEETNIDPFVRATFTPTAALTVDLGLRYEMTDREVTGEDDTGSYDEGILTPSVHLLYKTSRDDQFRFSVARTSRSPDFDDMVPLTETEEPADENAFRGNADLKNETSWGVDAGYEHRFGSQGIFGVNFFYRNIEDLIDLVSTGETVEDDGDEFSVYQPRNIGDGKTWGVELDYSAPLTLFGIKDTGVFFNYTWMDSEVADPFTGEKHKFNNQPEWVYNAGFIKTITKWDVSFGASLYGRDTGVAYAVDEVASVDYDPNLEAFVEKRLGKTMVVRLSAQNILDAEKAEVFRKYDGDSIDEIIANRRADDLDEYERESEKSGVLYQLTFRATF</sequence>
<proteinExistence type="inferred from homology"/>
<dbReference type="InterPro" id="IPR036942">
    <property type="entry name" value="Beta-barrel_TonB_sf"/>
</dbReference>
<keyword evidence="2 4" id="KW-0472">Membrane</keyword>
<feature type="domain" description="TonB-dependent receptor-like beta-barrel" evidence="6">
    <location>
        <begin position="190"/>
        <end position="648"/>
    </location>
</feature>
<gene>
    <name evidence="8" type="ORF">GCM10011273_31510</name>
</gene>
<dbReference type="Gene3D" id="2.40.170.20">
    <property type="entry name" value="TonB-dependent receptor, beta-barrel domain"/>
    <property type="match status" value="1"/>
</dbReference>
<dbReference type="SUPFAM" id="SSF56935">
    <property type="entry name" value="Porins"/>
    <property type="match status" value="1"/>
</dbReference>
<dbReference type="EMBL" id="BMZB01000005">
    <property type="protein sequence ID" value="GGZ42404.1"/>
    <property type="molecule type" value="Genomic_DNA"/>
</dbReference>
<comment type="similarity">
    <text evidence="4">Belongs to the TonB-dependent receptor family.</text>
</comment>
<dbReference type="Gene3D" id="2.170.130.10">
    <property type="entry name" value="TonB-dependent receptor, plug domain"/>
    <property type="match status" value="1"/>
</dbReference>
<feature type="domain" description="TonB-dependent receptor plug" evidence="7">
    <location>
        <begin position="51"/>
        <end position="147"/>
    </location>
</feature>
<organism evidence="8 9">
    <name type="scientific">Asticcacaulis endophyticus</name>
    <dbReference type="NCBI Taxonomy" id="1395890"/>
    <lineage>
        <taxon>Bacteria</taxon>
        <taxon>Pseudomonadati</taxon>
        <taxon>Pseudomonadota</taxon>
        <taxon>Alphaproteobacteria</taxon>
        <taxon>Caulobacterales</taxon>
        <taxon>Caulobacteraceae</taxon>
        <taxon>Asticcacaulis</taxon>
    </lineage>
</organism>
<evidence type="ECO:0000256" key="1">
    <source>
        <dbReference type="ARBA" id="ARBA00004442"/>
    </source>
</evidence>